<comment type="caution">
    <text evidence="2">The sequence shown here is derived from an EMBL/GenBank/DDBJ whole genome shotgun (WGS) entry which is preliminary data.</text>
</comment>
<dbReference type="AlphaFoldDB" id="A0A392U4Z3"/>
<feature type="region of interest" description="Disordered" evidence="1">
    <location>
        <begin position="1"/>
        <end position="25"/>
    </location>
</feature>
<evidence type="ECO:0000313" key="3">
    <source>
        <dbReference type="Proteomes" id="UP000265520"/>
    </source>
</evidence>
<evidence type="ECO:0000313" key="2">
    <source>
        <dbReference type="EMBL" id="MCI68148.1"/>
    </source>
</evidence>
<organism evidence="2 3">
    <name type="scientific">Trifolium medium</name>
    <dbReference type="NCBI Taxonomy" id="97028"/>
    <lineage>
        <taxon>Eukaryota</taxon>
        <taxon>Viridiplantae</taxon>
        <taxon>Streptophyta</taxon>
        <taxon>Embryophyta</taxon>
        <taxon>Tracheophyta</taxon>
        <taxon>Spermatophyta</taxon>
        <taxon>Magnoliopsida</taxon>
        <taxon>eudicotyledons</taxon>
        <taxon>Gunneridae</taxon>
        <taxon>Pentapetalae</taxon>
        <taxon>rosids</taxon>
        <taxon>fabids</taxon>
        <taxon>Fabales</taxon>
        <taxon>Fabaceae</taxon>
        <taxon>Papilionoideae</taxon>
        <taxon>50 kb inversion clade</taxon>
        <taxon>NPAAA clade</taxon>
        <taxon>Hologalegina</taxon>
        <taxon>IRL clade</taxon>
        <taxon>Trifolieae</taxon>
        <taxon>Trifolium</taxon>
    </lineage>
</organism>
<evidence type="ECO:0000256" key="1">
    <source>
        <dbReference type="SAM" id="MobiDB-lite"/>
    </source>
</evidence>
<sequence>MGRNSEQDWNEVIGRNQRRRNNGHARIDIATINRQHREKEKPYVTYFFTDFPESFGAKAMSNFFQKYGDVVEV</sequence>
<accession>A0A392U4Z3</accession>
<evidence type="ECO:0008006" key="4">
    <source>
        <dbReference type="Google" id="ProtNLM"/>
    </source>
</evidence>
<protein>
    <recommendedName>
        <fullName evidence="4">RRM domain-containing protein</fullName>
    </recommendedName>
</protein>
<reference evidence="2 3" key="1">
    <citation type="journal article" date="2018" name="Front. Plant Sci.">
        <title>Red Clover (Trifolium pratense) and Zigzag Clover (T. medium) - A Picture of Genomic Similarities and Differences.</title>
        <authorList>
            <person name="Dluhosova J."/>
            <person name="Istvanek J."/>
            <person name="Nedelnik J."/>
            <person name="Repkova J."/>
        </authorList>
    </citation>
    <scope>NUCLEOTIDE SEQUENCE [LARGE SCALE GENOMIC DNA]</scope>
    <source>
        <strain evidence="3">cv. 10/8</strain>
        <tissue evidence="2">Leaf</tissue>
    </source>
</reference>
<keyword evidence="3" id="KW-1185">Reference proteome</keyword>
<proteinExistence type="predicted"/>
<dbReference type="EMBL" id="LXQA010731447">
    <property type="protein sequence ID" value="MCI68148.1"/>
    <property type="molecule type" value="Genomic_DNA"/>
</dbReference>
<feature type="non-terminal residue" evidence="2">
    <location>
        <position position="73"/>
    </location>
</feature>
<dbReference type="Proteomes" id="UP000265520">
    <property type="component" value="Unassembled WGS sequence"/>
</dbReference>
<name>A0A392U4Z3_9FABA</name>